<dbReference type="GO" id="GO:0016020">
    <property type="term" value="C:membrane"/>
    <property type="evidence" value="ECO:0007669"/>
    <property type="project" value="InterPro"/>
</dbReference>
<dbReference type="EC" id="2.7.13.3" evidence="2"/>
<dbReference type="GO" id="GO:0005524">
    <property type="term" value="F:ATP binding"/>
    <property type="evidence" value="ECO:0007669"/>
    <property type="project" value="UniProtKB-KW"/>
</dbReference>
<dbReference type="InterPro" id="IPR050482">
    <property type="entry name" value="Sensor_HK_TwoCompSys"/>
</dbReference>
<name>A0A7I7JUA2_9MYCO</name>
<evidence type="ECO:0000256" key="6">
    <source>
        <dbReference type="ARBA" id="ARBA00022777"/>
    </source>
</evidence>
<dbReference type="AlphaFoldDB" id="A0A7I7JUA2"/>
<comment type="catalytic activity">
    <reaction evidence="1">
        <text>ATP + protein L-histidine = ADP + protein N-phospho-L-histidine.</text>
        <dbReference type="EC" id="2.7.13.3"/>
    </reaction>
</comment>
<dbReference type="Gene3D" id="3.30.565.10">
    <property type="entry name" value="Histidine kinase-like ATPase, C-terminal domain"/>
    <property type="match status" value="1"/>
</dbReference>
<keyword evidence="11" id="KW-1185">Reference proteome</keyword>
<keyword evidence="3" id="KW-0597">Phosphoprotein</keyword>
<dbReference type="Pfam" id="PF07730">
    <property type="entry name" value="HisKA_3"/>
    <property type="match status" value="1"/>
</dbReference>
<dbReference type="GO" id="GO:0046983">
    <property type="term" value="F:protein dimerization activity"/>
    <property type="evidence" value="ECO:0007669"/>
    <property type="project" value="InterPro"/>
</dbReference>
<evidence type="ECO:0000256" key="4">
    <source>
        <dbReference type="ARBA" id="ARBA00022679"/>
    </source>
</evidence>
<sequence>MAAVSDLDVDPETTAGVAPSAPTARPRPIGVVPTASMLVGGAVGSVWFWIPLGLLIVGVSSIPSVVGFVLASVVFVYVIRGVDRVERVRSEAVFGMALGVPPRRLSHYTGFQGWAHQLWLDVSSARFWKAASHHYLRMLYDIAVTALAILLLTFAFVAPAAAMAIGNSDDAAGLSFLPTPVALLLALVAFAAAAALLVFGPVLDARIDRWLLTPSPTAALQYQVSALADARAGAVTSAQTERHRIERDLHDGVQPRLVSLAMTIGLARTKLDTDLPAAKELIAEAHEDAKSALVELRNVVRGIAPTILSDRGLDAALSAVAQRATNAGVPTTLSVHLPRRLPEEIEACAYFVVAEALTNITRHSGATQAAVTVRLDDAADQLHVTVFDDGRGGAQIGDGPDATGLRGLDERVRAARGTFTVSSPVTGPTIITAVLPCAS</sequence>
<protein>
    <recommendedName>
        <fullName evidence="2">histidine kinase</fullName>
        <ecNumber evidence="2">2.7.13.3</ecNumber>
    </recommendedName>
</protein>
<evidence type="ECO:0000313" key="11">
    <source>
        <dbReference type="Proteomes" id="UP000467006"/>
    </source>
</evidence>
<keyword evidence="4" id="KW-0808">Transferase</keyword>
<dbReference type="Proteomes" id="UP000467006">
    <property type="component" value="Chromosome"/>
</dbReference>
<evidence type="ECO:0000256" key="1">
    <source>
        <dbReference type="ARBA" id="ARBA00000085"/>
    </source>
</evidence>
<dbReference type="SUPFAM" id="SSF55874">
    <property type="entry name" value="ATPase domain of HSP90 chaperone/DNA topoisomerase II/histidine kinase"/>
    <property type="match status" value="1"/>
</dbReference>
<organism evidence="10 11">
    <name type="scientific">Mycolicibacterium duvalii</name>
    <dbReference type="NCBI Taxonomy" id="39688"/>
    <lineage>
        <taxon>Bacteria</taxon>
        <taxon>Bacillati</taxon>
        <taxon>Actinomycetota</taxon>
        <taxon>Actinomycetes</taxon>
        <taxon>Mycobacteriales</taxon>
        <taxon>Mycobacteriaceae</taxon>
        <taxon>Mycolicibacterium</taxon>
    </lineage>
</organism>
<evidence type="ECO:0000313" key="10">
    <source>
        <dbReference type="EMBL" id="BBX15446.1"/>
    </source>
</evidence>
<evidence type="ECO:0000256" key="3">
    <source>
        <dbReference type="ARBA" id="ARBA00022553"/>
    </source>
</evidence>
<evidence type="ECO:0000256" key="5">
    <source>
        <dbReference type="ARBA" id="ARBA00022741"/>
    </source>
</evidence>
<dbReference type="CDD" id="cd16917">
    <property type="entry name" value="HATPase_UhpB-NarQ-NarX-like"/>
    <property type="match status" value="1"/>
</dbReference>
<feature type="domain" description="Signal transduction histidine kinase subgroup 3 dimerisation and phosphoacceptor" evidence="9">
    <location>
        <begin position="241"/>
        <end position="306"/>
    </location>
</feature>
<evidence type="ECO:0000256" key="2">
    <source>
        <dbReference type="ARBA" id="ARBA00012438"/>
    </source>
</evidence>
<keyword evidence="6 10" id="KW-0418">Kinase</keyword>
<evidence type="ECO:0000259" key="9">
    <source>
        <dbReference type="Pfam" id="PF07730"/>
    </source>
</evidence>
<reference evidence="10 11" key="1">
    <citation type="journal article" date="2019" name="Emerg. Microbes Infect.">
        <title>Comprehensive subspecies identification of 175 nontuberculous mycobacteria species based on 7547 genomic profiles.</title>
        <authorList>
            <person name="Matsumoto Y."/>
            <person name="Kinjo T."/>
            <person name="Motooka D."/>
            <person name="Nabeya D."/>
            <person name="Jung N."/>
            <person name="Uechi K."/>
            <person name="Horii T."/>
            <person name="Iida T."/>
            <person name="Fujita J."/>
            <person name="Nakamura S."/>
        </authorList>
    </citation>
    <scope>NUCLEOTIDE SEQUENCE [LARGE SCALE GENOMIC DNA]</scope>
    <source>
        <strain evidence="10 11">JCM 6396</strain>
    </source>
</reference>
<dbReference type="GO" id="GO:0000155">
    <property type="term" value="F:phosphorelay sensor kinase activity"/>
    <property type="evidence" value="ECO:0007669"/>
    <property type="project" value="InterPro"/>
</dbReference>
<dbReference type="KEGG" id="mdu:MDUV_03060"/>
<keyword evidence="5" id="KW-0547">Nucleotide-binding</keyword>
<evidence type="ECO:0000256" key="7">
    <source>
        <dbReference type="ARBA" id="ARBA00022840"/>
    </source>
</evidence>
<dbReference type="RefSeq" id="WP_098004757.1">
    <property type="nucleotide sequence ID" value="NZ_AP022563.1"/>
</dbReference>
<dbReference type="Gene3D" id="1.20.5.1930">
    <property type="match status" value="1"/>
</dbReference>
<keyword evidence="7" id="KW-0067">ATP-binding</keyword>
<dbReference type="OrthoDB" id="5242012at2"/>
<accession>A0A7I7JUA2</accession>
<gene>
    <name evidence="10" type="ORF">MDUV_03060</name>
</gene>
<proteinExistence type="predicted"/>
<dbReference type="PANTHER" id="PTHR24421">
    <property type="entry name" value="NITRATE/NITRITE SENSOR PROTEIN NARX-RELATED"/>
    <property type="match status" value="1"/>
</dbReference>
<dbReference type="InterPro" id="IPR011712">
    <property type="entry name" value="Sig_transdc_His_kin_sub3_dim/P"/>
</dbReference>
<dbReference type="InterPro" id="IPR036890">
    <property type="entry name" value="HATPase_C_sf"/>
</dbReference>
<keyword evidence="8" id="KW-0902">Two-component regulatory system</keyword>
<dbReference type="PANTHER" id="PTHR24421:SF10">
    <property type="entry name" value="NITRATE_NITRITE SENSOR PROTEIN NARQ"/>
    <property type="match status" value="1"/>
</dbReference>
<dbReference type="EMBL" id="AP022563">
    <property type="protein sequence ID" value="BBX15446.1"/>
    <property type="molecule type" value="Genomic_DNA"/>
</dbReference>
<evidence type="ECO:0000256" key="8">
    <source>
        <dbReference type="ARBA" id="ARBA00023012"/>
    </source>
</evidence>